<organism evidence="1 2">
    <name type="scientific">Variovorax ginsengisoli</name>
    <dbReference type="NCBI Taxonomy" id="363844"/>
    <lineage>
        <taxon>Bacteria</taxon>
        <taxon>Pseudomonadati</taxon>
        <taxon>Pseudomonadota</taxon>
        <taxon>Betaproteobacteria</taxon>
        <taxon>Burkholderiales</taxon>
        <taxon>Comamonadaceae</taxon>
        <taxon>Variovorax</taxon>
    </lineage>
</organism>
<accession>A0ABT9SDE2</accession>
<keyword evidence="2" id="KW-1185">Reference proteome</keyword>
<evidence type="ECO:0000313" key="2">
    <source>
        <dbReference type="Proteomes" id="UP001226867"/>
    </source>
</evidence>
<comment type="caution">
    <text evidence="1">The sequence shown here is derived from an EMBL/GenBank/DDBJ whole genome shotgun (WGS) entry which is preliminary data.</text>
</comment>
<dbReference type="InterPro" id="IPR036390">
    <property type="entry name" value="WH_DNA-bd_sf"/>
</dbReference>
<proteinExistence type="predicted"/>
<sequence>MKSTDPMLLKKPVQSLVMIPKIGKLTTTARKLFNVILQTSQQQIAELSKNGAVDLGGHMYSARLSDLLEPIQQGSSNLRALGKTYFREMMQTTIEWEAPDSKKSGIVWDISHLLSAARLEYVDKEGNPGSSTNSHLVAKWGLPAPLYNALKHPELYAQVNIRQIAKLGSYEAVALYEICTRYRSNFDGLTNKSEPLWWVRALTNKQPAIDPITQAPKYRPWVKFKDDKLKDAIAEISQLTDLEIELIEEREGKKIAFVQFRVRRKAESQGDTTPVVSTSIAELSLKCGIALQDISKLLRVGIGEGPLKIALLKLESRMAREDLEPIGSKLSYLNTVIAETQKYVAIDIPVPPSVETPGPVERLAVVTPPVAPISYKDRRRAEIKADFTKLSKEEQQPYALAASDLLKAAGLMQPSVARAIFSQDWLKNGLLLSKMIEAYAVATHGPDWAAEPVES</sequence>
<evidence type="ECO:0000313" key="1">
    <source>
        <dbReference type="EMBL" id="MDP9902380.1"/>
    </source>
</evidence>
<dbReference type="EMBL" id="JAUSRO010000018">
    <property type="protein sequence ID" value="MDP9902380.1"/>
    <property type="molecule type" value="Genomic_DNA"/>
</dbReference>
<dbReference type="Proteomes" id="UP001226867">
    <property type="component" value="Unassembled WGS sequence"/>
</dbReference>
<name>A0ABT9SDE2_9BURK</name>
<dbReference type="SUPFAM" id="SSF46785">
    <property type="entry name" value="Winged helix' DNA-binding domain"/>
    <property type="match status" value="1"/>
</dbReference>
<dbReference type="InterPro" id="IPR036388">
    <property type="entry name" value="WH-like_DNA-bd_sf"/>
</dbReference>
<dbReference type="Gene3D" id="1.10.10.10">
    <property type="entry name" value="Winged helix-like DNA-binding domain superfamily/Winged helix DNA-binding domain"/>
    <property type="match status" value="1"/>
</dbReference>
<evidence type="ECO:0008006" key="3">
    <source>
        <dbReference type="Google" id="ProtNLM"/>
    </source>
</evidence>
<gene>
    <name evidence="1" type="ORF">J2W36_004657</name>
</gene>
<dbReference type="Pfam" id="PF21205">
    <property type="entry name" value="Rep3_C"/>
    <property type="match status" value="1"/>
</dbReference>
<reference evidence="1 2" key="1">
    <citation type="submission" date="2023-07" db="EMBL/GenBank/DDBJ databases">
        <title>Sorghum-associated microbial communities from plants grown in Nebraska, USA.</title>
        <authorList>
            <person name="Schachtman D."/>
        </authorList>
    </citation>
    <scope>NUCLEOTIDE SEQUENCE [LARGE SCALE GENOMIC DNA]</scope>
    <source>
        <strain evidence="1 2">DS1607</strain>
    </source>
</reference>
<protein>
    <recommendedName>
        <fullName evidence="3">Initiator Rep protein domain-containing protein</fullName>
    </recommendedName>
</protein>